<keyword evidence="2" id="KW-1185">Reference proteome</keyword>
<sequence>MTTPPQPTPAQPADARPAPWTLTRFESAIRAAWAADTCSPDDAERTPWGIDNPALGHCDITALVVHDVFGGELLVGTVRSGDDDHGFHWWNRLPSGVELDLTYEQFIRGQVVGPARTVVRPAGPLRRRAEEYHRLRARVAEHLGAELPPAGN</sequence>
<evidence type="ECO:0000313" key="2">
    <source>
        <dbReference type="Proteomes" id="UP001500466"/>
    </source>
</evidence>
<dbReference type="EMBL" id="BAABHS010000017">
    <property type="protein sequence ID" value="GAA4975212.1"/>
    <property type="molecule type" value="Genomic_DNA"/>
</dbReference>
<evidence type="ECO:0000313" key="1">
    <source>
        <dbReference type="EMBL" id="GAA4975212.1"/>
    </source>
</evidence>
<protein>
    <submittedName>
        <fullName evidence="1">Uncharacterized protein</fullName>
    </submittedName>
</protein>
<dbReference type="InterPro" id="IPR056238">
    <property type="entry name" value="YunG-like"/>
</dbReference>
<dbReference type="Proteomes" id="UP001500466">
    <property type="component" value="Unassembled WGS sequence"/>
</dbReference>
<gene>
    <name evidence="1" type="ORF">GCM10023205_47600</name>
</gene>
<reference evidence="2" key="1">
    <citation type="journal article" date="2019" name="Int. J. Syst. Evol. Microbiol.">
        <title>The Global Catalogue of Microorganisms (GCM) 10K type strain sequencing project: providing services to taxonomists for standard genome sequencing and annotation.</title>
        <authorList>
            <consortium name="The Broad Institute Genomics Platform"/>
            <consortium name="The Broad Institute Genome Sequencing Center for Infectious Disease"/>
            <person name="Wu L."/>
            <person name="Ma J."/>
        </authorList>
    </citation>
    <scope>NUCLEOTIDE SEQUENCE [LARGE SCALE GENOMIC DNA]</scope>
    <source>
        <strain evidence="2">JCM 17986</strain>
    </source>
</reference>
<comment type="caution">
    <text evidence="1">The sequence shown here is derived from an EMBL/GenBank/DDBJ whole genome shotgun (WGS) entry which is preliminary data.</text>
</comment>
<organism evidence="1 2">
    <name type="scientific">Yinghuangia aomiensis</name>
    <dbReference type="NCBI Taxonomy" id="676205"/>
    <lineage>
        <taxon>Bacteria</taxon>
        <taxon>Bacillati</taxon>
        <taxon>Actinomycetota</taxon>
        <taxon>Actinomycetes</taxon>
        <taxon>Kitasatosporales</taxon>
        <taxon>Streptomycetaceae</taxon>
        <taxon>Yinghuangia</taxon>
    </lineage>
</organism>
<dbReference type="RefSeq" id="WP_345677666.1">
    <property type="nucleotide sequence ID" value="NZ_BAABHS010000017.1"/>
</dbReference>
<dbReference type="Pfam" id="PF24585">
    <property type="entry name" value="YunG"/>
    <property type="match status" value="1"/>
</dbReference>
<name>A0ABP9HNY2_9ACTN</name>
<proteinExistence type="predicted"/>
<accession>A0ABP9HNY2</accession>